<feature type="transmembrane region" description="Helical" evidence="1">
    <location>
        <begin position="273"/>
        <end position="292"/>
    </location>
</feature>
<feature type="transmembrane region" description="Helical" evidence="1">
    <location>
        <begin position="91"/>
        <end position="118"/>
    </location>
</feature>
<proteinExistence type="predicted"/>
<feature type="transmembrane region" description="Helical" evidence="1">
    <location>
        <begin position="321"/>
        <end position="344"/>
    </location>
</feature>
<protein>
    <recommendedName>
        <fullName evidence="4">Glycosyltransferase RgtA/B/C/D-like domain-containing protein</fullName>
    </recommendedName>
</protein>
<comment type="caution">
    <text evidence="2">The sequence shown here is derived from an EMBL/GenBank/DDBJ whole genome shotgun (WGS) entry which is preliminary data.</text>
</comment>
<accession>A0A0G0UIV9</accession>
<organism evidence="2 3">
    <name type="scientific">Candidatus Curtissbacteria bacterium GW2011_GWA1_41_11</name>
    <dbReference type="NCBI Taxonomy" id="1618409"/>
    <lineage>
        <taxon>Bacteria</taxon>
        <taxon>Candidatus Curtissiibacteriota</taxon>
    </lineage>
</organism>
<feature type="transmembrane region" description="Helical" evidence="1">
    <location>
        <begin position="205"/>
        <end position="229"/>
    </location>
</feature>
<feature type="transmembrane region" description="Helical" evidence="1">
    <location>
        <begin position="125"/>
        <end position="147"/>
    </location>
</feature>
<evidence type="ECO:0000256" key="1">
    <source>
        <dbReference type="SAM" id="Phobius"/>
    </source>
</evidence>
<evidence type="ECO:0000313" key="3">
    <source>
        <dbReference type="Proteomes" id="UP000034854"/>
    </source>
</evidence>
<keyword evidence="1" id="KW-0812">Transmembrane</keyword>
<gene>
    <name evidence="2" type="ORF">UU34_C0004G0007</name>
</gene>
<keyword evidence="1" id="KW-0472">Membrane</keyword>
<feature type="transmembrane region" description="Helical" evidence="1">
    <location>
        <begin position="298"/>
        <end position="314"/>
    </location>
</feature>
<sequence>MPKKETLILLAILFLFFALQYKNFQKNTQSFRFGDESEHLTPAWMMTNYNSKLYKDITTNHQPLPILTSAVFFKITKYQNPFMLIERLRQYMLLISFLGALVLVLKFRLVGLTAVILIETVKFYLFGYHLLAESLALYPVMFLAATVTARLLNKQPKFSSICKNLEVILFGLGTFWVAFSLLPAWPFLLVINIIYFYRLKKEMRFLLIASIILPTILLFMLISPGGWYHYTIMDNIRYFIPQDTETKSWNTYLLVLAYPFQSIVNPSGPIGKYLLILTAIITTAIISTLPNIKSRLPFIFKFALIYLLFVLLNLRITRIDIAFYTAFHILPMLGALTIAAIILFKNSVSLFKKEPAKKIALLFFGALLLTTSLFFNTTWWREDVDKTNEHFIQYGDIESLGFALNIIKLEGDKLLVGQLEGLLNIFSGIPTAGWQNAYLDWSFQSEESTKRLVNLMENTPPTFIYFPPGGLYFNLLTPYLNKKYTQIQRGNGNKTNAYILTSQIDKISKQQWKDYENLYYKIPAQAQAGSN</sequence>
<keyword evidence="1" id="KW-1133">Transmembrane helix</keyword>
<name>A0A0G0UIV9_9BACT</name>
<dbReference type="AlphaFoldDB" id="A0A0G0UIV9"/>
<reference evidence="2 3" key="1">
    <citation type="journal article" date="2015" name="Nature">
        <title>rRNA introns, odd ribosomes, and small enigmatic genomes across a large radiation of phyla.</title>
        <authorList>
            <person name="Brown C.T."/>
            <person name="Hug L.A."/>
            <person name="Thomas B.C."/>
            <person name="Sharon I."/>
            <person name="Castelle C.J."/>
            <person name="Singh A."/>
            <person name="Wilkins M.J."/>
            <person name="Williams K.H."/>
            <person name="Banfield J.F."/>
        </authorList>
    </citation>
    <scope>NUCLEOTIDE SEQUENCE [LARGE SCALE GENOMIC DNA]</scope>
</reference>
<dbReference type="Proteomes" id="UP000034854">
    <property type="component" value="Unassembled WGS sequence"/>
</dbReference>
<evidence type="ECO:0000313" key="2">
    <source>
        <dbReference type="EMBL" id="KKR87466.1"/>
    </source>
</evidence>
<feature type="transmembrane region" description="Helical" evidence="1">
    <location>
        <begin position="167"/>
        <end position="193"/>
    </location>
</feature>
<feature type="transmembrane region" description="Helical" evidence="1">
    <location>
        <begin position="359"/>
        <end position="380"/>
    </location>
</feature>
<dbReference type="EMBL" id="LCAG01000004">
    <property type="protein sequence ID" value="KKR87466.1"/>
    <property type="molecule type" value="Genomic_DNA"/>
</dbReference>
<evidence type="ECO:0008006" key="4">
    <source>
        <dbReference type="Google" id="ProtNLM"/>
    </source>
</evidence>